<evidence type="ECO:0000313" key="11">
    <source>
        <dbReference type="Proteomes" id="UP000789595"/>
    </source>
</evidence>
<feature type="binding site" evidence="7">
    <location>
        <position position="70"/>
    </location>
    <ligand>
        <name>chlorophyll a</name>
        <dbReference type="ChEBI" id="CHEBI:58416"/>
        <label>1</label>
    </ligand>
</feature>
<feature type="binding site" evidence="7">
    <location>
        <position position="91"/>
    </location>
    <ligand>
        <name>chlorophyll a</name>
        <dbReference type="ChEBI" id="CHEBI:58416"/>
        <label>1</label>
    </ligand>
</feature>
<feature type="region of interest" description="Disordered" evidence="8">
    <location>
        <begin position="286"/>
        <end position="315"/>
    </location>
</feature>
<evidence type="ECO:0000256" key="6">
    <source>
        <dbReference type="ARBA" id="ARBA00022640"/>
    </source>
</evidence>
<evidence type="ECO:0000313" key="10">
    <source>
        <dbReference type="EMBL" id="CAH0365953.1"/>
    </source>
</evidence>
<evidence type="ECO:0000256" key="9">
    <source>
        <dbReference type="SAM" id="SignalP"/>
    </source>
</evidence>
<dbReference type="OrthoDB" id="423598at2759"/>
<organism evidence="10 11">
    <name type="scientific">Pelagomonas calceolata</name>
    <dbReference type="NCBI Taxonomy" id="35677"/>
    <lineage>
        <taxon>Eukaryota</taxon>
        <taxon>Sar</taxon>
        <taxon>Stramenopiles</taxon>
        <taxon>Ochrophyta</taxon>
        <taxon>Pelagophyceae</taxon>
        <taxon>Pelagomonadales</taxon>
        <taxon>Pelagomonadaceae</taxon>
        <taxon>Pelagomonas</taxon>
    </lineage>
</organism>
<name>A0A8J2S753_9STRA</name>
<dbReference type="AlphaFoldDB" id="A0A8J2S753"/>
<protein>
    <recommendedName>
        <fullName evidence="12">Plastid light harvesting protein</fullName>
    </recommendedName>
</protein>
<dbReference type="Proteomes" id="UP000789595">
    <property type="component" value="Unassembled WGS sequence"/>
</dbReference>
<keyword evidence="7" id="KW-0157">Chromophore</keyword>
<comment type="similarity">
    <text evidence="3">Belongs to the fucoxanthin chlorophyll protein family.</text>
</comment>
<dbReference type="GO" id="GO:0016020">
    <property type="term" value="C:membrane"/>
    <property type="evidence" value="ECO:0007669"/>
    <property type="project" value="InterPro"/>
</dbReference>
<sequence>MALSKLALALAVAPSAALVAPSAKVSSTKLAAEGKLDEIPEAENRFTSRLATQEGFCLDLPGALAPMGQWDPAGFTSQASDNDIRRYREAETQHGRVAMLAVLGFLVAESWHPLFADVTGPAIDHLTQVRQEYPAFFEIGALVIGGLEVNRALVGWAFPDSREKAGVLNEDYYPGDVGFDPLGLKPTDPAEFAEMQTKELQNGRLAMLAAAGFLAQELVNHKPILETLKLLILLDDSEISKNLGINQCINQMTRRIAIDATPARRRGGVGLSRLVHPTHRLICAQASTSRRATSRRWSSSSRPRRRTRSSKREHT</sequence>
<evidence type="ECO:0000256" key="5">
    <source>
        <dbReference type="ARBA" id="ARBA00022531"/>
    </source>
</evidence>
<evidence type="ECO:0000256" key="1">
    <source>
        <dbReference type="ARBA" id="ARBA00004022"/>
    </source>
</evidence>
<feature type="binding site" evidence="7">
    <location>
        <position position="199"/>
    </location>
    <ligand>
        <name>chlorophyll a</name>
        <dbReference type="ChEBI" id="CHEBI:58416"/>
        <label>1</label>
    </ligand>
</feature>
<evidence type="ECO:0000256" key="8">
    <source>
        <dbReference type="SAM" id="MobiDB-lite"/>
    </source>
</evidence>
<dbReference type="Gene3D" id="1.10.3460.10">
    <property type="entry name" value="Chlorophyll a/b binding protein domain"/>
    <property type="match status" value="1"/>
</dbReference>
<evidence type="ECO:0008006" key="12">
    <source>
        <dbReference type="Google" id="ProtNLM"/>
    </source>
</evidence>
<feature type="chain" id="PRO_5035312934" description="Plastid light harvesting protein" evidence="9">
    <location>
        <begin position="18"/>
        <end position="315"/>
    </location>
</feature>
<keyword evidence="11" id="KW-1185">Reference proteome</keyword>
<reference evidence="10" key="1">
    <citation type="submission" date="2021-11" db="EMBL/GenBank/DDBJ databases">
        <authorList>
            <consortium name="Genoscope - CEA"/>
            <person name="William W."/>
        </authorList>
    </citation>
    <scope>NUCLEOTIDE SEQUENCE</scope>
</reference>
<feature type="binding site" evidence="7">
    <location>
        <position position="94"/>
    </location>
    <ligand>
        <name>chlorophyll a</name>
        <dbReference type="ChEBI" id="CHEBI:58416"/>
        <label>1</label>
    </ligand>
</feature>
<evidence type="ECO:0000256" key="7">
    <source>
        <dbReference type="PIRSR" id="PIRSR601344-1"/>
    </source>
</evidence>
<keyword evidence="9" id="KW-0732">Signal</keyword>
<comment type="subcellular location">
    <subcellularLocation>
        <location evidence="2">Plastid</location>
        <location evidence="2">Chloroplast</location>
    </subcellularLocation>
</comment>
<evidence type="ECO:0000256" key="3">
    <source>
        <dbReference type="ARBA" id="ARBA00005933"/>
    </source>
</evidence>
<gene>
    <name evidence="10" type="ORF">PECAL_1P24180</name>
</gene>
<dbReference type="EMBL" id="CAKKNE010000001">
    <property type="protein sequence ID" value="CAH0365953.1"/>
    <property type="molecule type" value="Genomic_DNA"/>
</dbReference>
<feature type="compositionally biased region" description="Low complexity" evidence="8">
    <location>
        <begin position="287"/>
        <end position="301"/>
    </location>
</feature>
<evidence type="ECO:0000256" key="4">
    <source>
        <dbReference type="ARBA" id="ARBA00022528"/>
    </source>
</evidence>
<feature type="binding site" evidence="7">
    <location>
        <position position="216"/>
    </location>
    <ligand>
        <name>chlorophyll a</name>
        <dbReference type="ChEBI" id="CHEBI:58416"/>
        <label>5</label>
    </ligand>
</feature>
<dbReference type="Pfam" id="PF00504">
    <property type="entry name" value="Chloroa_b-bind"/>
    <property type="match status" value="1"/>
</dbReference>
<dbReference type="InterPro" id="IPR001344">
    <property type="entry name" value="Chloro_AB-bd_pln"/>
</dbReference>
<dbReference type="GO" id="GO:0009507">
    <property type="term" value="C:chloroplast"/>
    <property type="evidence" value="ECO:0007669"/>
    <property type="project" value="UniProtKB-SubCell"/>
</dbReference>
<feature type="non-terminal residue" evidence="10">
    <location>
        <position position="315"/>
    </location>
</feature>
<dbReference type="InterPro" id="IPR022796">
    <property type="entry name" value="Chloroa_b-bind"/>
</dbReference>
<dbReference type="GO" id="GO:0016168">
    <property type="term" value="F:chlorophyll binding"/>
    <property type="evidence" value="ECO:0007669"/>
    <property type="project" value="UniProtKB-KW"/>
</dbReference>
<comment type="caution">
    <text evidence="10">The sequence shown here is derived from an EMBL/GenBank/DDBJ whole genome shotgun (WGS) entry which is preliminary data.</text>
</comment>
<feature type="binding site" description="axial binding residue" evidence="7">
    <location>
        <position position="96"/>
    </location>
    <ligand>
        <name>chlorophyll b</name>
        <dbReference type="ChEBI" id="CHEBI:61721"/>
        <label>1</label>
    </ligand>
    <ligandPart>
        <name>Mg</name>
        <dbReference type="ChEBI" id="CHEBI:25107"/>
    </ligandPart>
</feature>
<feature type="signal peptide" evidence="9">
    <location>
        <begin position="1"/>
        <end position="17"/>
    </location>
</feature>
<keyword evidence="5" id="KW-0602">Photosynthesis</keyword>
<evidence type="ECO:0000256" key="2">
    <source>
        <dbReference type="ARBA" id="ARBA00004229"/>
    </source>
</evidence>
<feature type="binding site" evidence="7">
    <location>
        <position position="198"/>
    </location>
    <ligand>
        <name>chlorophyll a</name>
        <dbReference type="ChEBI" id="CHEBI:58416"/>
        <label>1</label>
    </ligand>
</feature>
<feature type="binding site" evidence="7">
    <location>
        <position position="204"/>
    </location>
    <ligand>
        <name>chlorophyll a</name>
        <dbReference type="ChEBI" id="CHEBI:58416"/>
        <label>1</label>
    </ligand>
</feature>
<dbReference type="GO" id="GO:0009765">
    <property type="term" value="P:photosynthesis, light harvesting"/>
    <property type="evidence" value="ECO:0007669"/>
    <property type="project" value="InterPro"/>
</dbReference>
<dbReference type="PANTHER" id="PTHR21649">
    <property type="entry name" value="CHLOROPHYLL A/B BINDING PROTEIN"/>
    <property type="match status" value="1"/>
</dbReference>
<keyword evidence="4" id="KW-0150">Chloroplast</keyword>
<proteinExistence type="inferred from homology"/>
<keyword evidence="7" id="KW-0148">Chlorophyll</keyword>
<keyword evidence="6" id="KW-0934">Plastid</keyword>
<accession>A0A8J2S753</accession>
<dbReference type="SUPFAM" id="SSF103511">
    <property type="entry name" value="Chlorophyll a-b binding protein"/>
    <property type="match status" value="1"/>
</dbReference>
<comment type="function">
    <text evidence="1">The light-harvesting complex (LHC) functions as a light receptor, it captures and delivers excitation energy to photosystems with which it is closely associated. Energy is transferred from the carotenoid and chlorophyll C (or B) to chlorophyll A and the photosynthetic reaction centers where it is used to synthesize ATP and reducing power.</text>
</comment>
<feature type="binding site" evidence="7">
    <location>
        <position position="202"/>
    </location>
    <ligand>
        <name>chlorophyll a</name>
        <dbReference type="ChEBI" id="CHEBI:58416"/>
        <label>1</label>
    </ligand>
</feature>